<protein>
    <recommendedName>
        <fullName evidence="4">TGF-beta family profile domain-containing protein</fullName>
    </recommendedName>
</protein>
<evidence type="ECO:0000256" key="1">
    <source>
        <dbReference type="SAM" id="SignalP"/>
    </source>
</evidence>
<evidence type="ECO:0000313" key="3">
    <source>
        <dbReference type="Proteomes" id="UP001221898"/>
    </source>
</evidence>
<feature type="signal peptide" evidence="1">
    <location>
        <begin position="1"/>
        <end position="19"/>
    </location>
</feature>
<dbReference type="SUPFAM" id="SSF57501">
    <property type="entry name" value="Cystine-knot cytokines"/>
    <property type="match status" value="1"/>
</dbReference>
<gene>
    <name evidence="2" type="ORF">AAFF_G00125640</name>
</gene>
<keyword evidence="3" id="KW-1185">Reference proteome</keyword>
<sequence length="177" mass="19249">MLFLLCVMAAIFSFPLGETFVLHPSGGEPAGANTSVSDMPVVKVNRCQGDSLQVIRKKLLGALNLDKEPQVSVTGISRLREQWKATFAATAHSSLKPQELTAVNRTSPGNQDNTNSPGLHCCQLVSQIFIKDLGWEGWIIYPDTFTYTQCSVCHPHLDPTGLQCRAHSPTGPKTPSM</sequence>
<dbReference type="Proteomes" id="UP001221898">
    <property type="component" value="Unassembled WGS sequence"/>
</dbReference>
<name>A0AAD7R0S8_9TELE</name>
<accession>A0AAD7R0S8</accession>
<organism evidence="2 3">
    <name type="scientific">Aldrovandia affinis</name>
    <dbReference type="NCBI Taxonomy" id="143900"/>
    <lineage>
        <taxon>Eukaryota</taxon>
        <taxon>Metazoa</taxon>
        <taxon>Chordata</taxon>
        <taxon>Craniata</taxon>
        <taxon>Vertebrata</taxon>
        <taxon>Euteleostomi</taxon>
        <taxon>Actinopterygii</taxon>
        <taxon>Neopterygii</taxon>
        <taxon>Teleostei</taxon>
        <taxon>Notacanthiformes</taxon>
        <taxon>Halosauridae</taxon>
        <taxon>Aldrovandia</taxon>
    </lineage>
</organism>
<proteinExistence type="predicted"/>
<feature type="chain" id="PRO_5042279215" description="TGF-beta family profile domain-containing protein" evidence="1">
    <location>
        <begin position="20"/>
        <end position="177"/>
    </location>
</feature>
<reference evidence="2" key="1">
    <citation type="journal article" date="2023" name="Science">
        <title>Genome structures resolve the early diversification of teleost fishes.</title>
        <authorList>
            <person name="Parey E."/>
            <person name="Louis A."/>
            <person name="Montfort J."/>
            <person name="Bouchez O."/>
            <person name="Roques C."/>
            <person name="Iampietro C."/>
            <person name="Lluch J."/>
            <person name="Castinel A."/>
            <person name="Donnadieu C."/>
            <person name="Desvignes T."/>
            <person name="Floi Bucao C."/>
            <person name="Jouanno E."/>
            <person name="Wen M."/>
            <person name="Mejri S."/>
            <person name="Dirks R."/>
            <person name="Jansen H."/>
            <person name="Henkel C."/>
            <person name="Chen W.J."/>
            <person name="Zahm M."/>
            <person name="Cabau C."/>
            <person name="Klopp C."/>
            <person name="Thompson A.W."/>
            <person name="Robinson-Rechavi M."/>
            <person name="Braasch I."/>
            <person name="Lecointre G."/>
            <person name="Bobe J."/>
            <person name="Postlethwait J.H."/>
            <person name="Berthelot C."/>
            <person name="Roest Crollius H."/>
            <person name="Guiguen Y."/>
        </authorList>
    </citation>
    <scope>NUCLEOTIDE SEQUENCE</scope>
    <source>
        <strain evidence="2">NC1722</strain>
    </source>
</reference>
<keyword evidence="1" id="KW-0732">Signal</keyword>
<dbReference type="InterPro" id="IPR029034">
    <property type="entry name" value="Cystine-knot_cytokine"/>
</dbReference>
<dbReference type="EMBL" id="JAINUG010001880">
    <property type="protein sequence ID" value="KAJ8352976.1"/>
    <property type="molecule type" value="Genomic_DNA"/>
</dbReference>
<comment type="caution">
    <text evidence="2">The sequence shown here is derived from an EMBL/GenBank/DDBJ whole genome shotgun (WGS) entry which is preliminary data.</text>
</comment>
<evidence type="ECO:0008006" key="4">
    <source>
        <dbReference type="Google" id="ProtNLM"/>
    </source>
</evidence>
<feature type="non-terminal residue" evidence="2">
    <location>
        <position position="1"/>
    </location>
</feature>
<evidence type="ECO:0000313" key="2">
    <source>
        <dbReference type="EMBL" id="KAJ8352976.1"/>
    </source>
</evidence>
<dbReference type="AlphaFoldDB" id="A0AAD7R0S8"/>